<protein>
    <submittedName>
        <fullName evidence="2">Odorant-binding protein 57a, isoform B</fullName>
    </submittedName>
</protein>
<organism evidence="2 3">
    <name type="scientific">Drosophila ananassae</name>
    <name type="common">Fruit fly</name>
    <dbReference type="NCBI Taxonomy" id="7217"/>
    <lineage>
        <taxon>Eukaryota</taxon>
        <taxon>Metazoa</taxon>
        <taxon>Ecdysozoa</taxon>
        <taxon>Arthropoda</taxon>
        <taxon>Hexapoda</taxon>
        <taxon>Insecta</taxon>
        <taxon>Pterygota</taxon>
        <taxon>Neoptera</taxon>
        <taxon>Endopterygota</taxon>
        <taxon>Diptera</taxon>
        <taxon>Brachycera</taxon>
        <taxon>Muscomorpha</taxon>
        <taxon>Ephydroidea</taxon>
        <taxon>Drosophilidae</taxon>
        <taxon>Drosophila</taxon>
        <taxon>Sophophora</taxon>
    </lineage>
</organism>
<dbReference type="OrthoDB" id="7820309at2759"/>
<keyword evidence="3" id="KW-1185">Reference proteome</keyword>
<gene>
    <name evidence="2" type="primary">Dana\Obp57a</name>
    <name evidence="2" type="synonym">Dana\GF12267</name>
    <name evidence="2" type="synonym">dana_GLEANR_12273</name>
    <name evidence="2" type="synonym">DanaObp57a</name>
    <name evidence="2" type="synonym">Obp57a</name>
    <name evidence="2" type="ORF">GF12267</name>
</gene>
<dbReference type="Pfam" id="PF01395">
    <property type="entry name" value="PBP_GOBP"/>
    <property type="match status" value="1"/>
</dbReference>
<feature type="signal peptide" evidence="1">
    <location>
        <begin position="1"/>
        <end position="22"/>
    </location>
</feature>
<evidence type="ECO:0000313" key="2">
    <source>
        <dbReference type="EMBL" id="KPU75851.1"/>
    </source>
</evidence>
<dbReference type="Proteomes" id="UP000007801">
    <property type="component" value="Unassembled WGS sequence"/>
</dbReference>
<sequence>MHINRPIGVAVLIFSLINVAQSLAIPKNGVWVDECLASNNITQADLKIMVQKNSSENMEDSVLGNHKCFYHCLAEKENILDSKGYMDVEKINKVDHLTDKNRQALLFCKQTHDGKLEKCEYIFKMIVCLTERIEPNYIGRETEKSIETTTKK</sequence>
<keyword evidence="1" id="KW-0732">Signal</keyword>
<dbReference type="SUPFAM" id="SSF47565">
    <property type="entry name" value="Insect pheromone/odorant-binding proteins"/>
    <property type="match status" value="1"/>
</dbReference>
<evidence type="ECO:0000313" key="3">
    <source>
        <dbReference type="Proteomes" id="UP000007801"/>
    </source>
</evidence>
<dbReference type="EMBL" id="CH902619">
    <property type="protein sequence ID" value="KPU75851.1"/>
    <property type="molecule type" value="Genomic_DNA"/>
</dbReference>
<dbReference type="AlphaFoldDB" id="A0A0P9ACN5"/>
<dbReference type="GO" id="GO:0005549">
    <property type="term" value="F:odorant binding"/>
    <property type="evidence" value="ECO:0007669"/>
    <property type="project" value="InterPro"/>
</dbReference>
<dbReference type="CDD" id="cd23992">
    <property type="entry name" value="PBP_GOBP"/>
    <property type="match status" value="1"/>
</dbReference>
<accession>A0A0P9ACN5</accession>
<reference evidence="2 3" key="1">
    <citation type="journal article" date="2007" name="Nature">
        <title>Evolution of genes and genomes on the Drosophila phylogeny.</title>
        <authorList>
            <consortium name="Drosophila 12 Genomes Consortium"/>
            <person name="Clark A.G."/>
            <person name="Eisen M.B."/>
            <person name="Smith D.R."/>
            <person name="Bergman C.M."/>
            <person name="Oliver B."/>
            <person name="Markow T.A."/>
            <person name="Kaufman T.C."/>
            <person name="Kellis M."/>
            <person name="Gelbart W."/>
            <person name="Iyer V.N."/>
            <person name="Pollard D.A."/>
            <person name="Sackton T.B."/>
            <person name="Larracuente A.M."/>
            <person name="Singh N.D."/>
            <person name="Abad J.P."/>
            <person name="Abt D.N."/>
            <person name="Adryan B."/>
            <person name="Aguade M."/>
            <person name="Akashi H."/>
            <person name="Anderson W.W."/>
            <person name="Aquadro C.F."/>
            <person name="Ardell D.H."/>
            <person name="Arguello R."/>
            <person name="Artieri C.G."/>
            <person name="Barbash D.A."/>
            <person name="Barker D."/>
            <person name="Barsanti P."/>
            <person name="Batterham P."/>
            <person name="Batzoglou S."/>
            <person name="Begun D."/>
            <person name="Bhutkar A."/>
            <person name="Blanco E."/>
            <person name="Bosak S.A."/>
            <person name="Bradley R.K."/>
            <person name="Brand A.D."/>
            <person name="Brent M.R."/>
            <person name="Brooks A.N."/>
            <person name="Brown R.H."/>
            <person name="Butlin R.K."/>
            <person name="Caggese C."/>
            <person name="Calvi B.R."/>
            <person name="Bernardo de Carvalho A."/>
            <person name="Caspi A."/>
            <person name="Castrezana S."/>
            <person name="Celniker S.E."/>
            <person name="Chang J.L."/>
            <person name="Chapple C."/>
            <person name="Chatterji S."/>
            <person name="Chinwalla A."/>
            <person name="Civetta A."/>
            <person name="Clifton S.W."/>
            <person name="Comeron J.M."/>
            <person name="Costello J.C."/>
            <person name="Coyne J.A."/>
            <person name="Daub J."/>
            <person name="David R.G."/>
            <person name="Delcher A.L."/>
            <person name="Delehaunty K."/>
            <person name="Do C.B."/>
            <person name="Ebling H."/>
            <person name="Edwards K."/>
            <person name="Eickbush T."/>
            <person name="Evans J.D."/>
            <person name="Filipski A."/>
            <person name="Findeiss S."/>
            <person name="Freyhult E."/>
            <person name="Fulton L."/>
            <person name="Fulton R."/>
            <person name="Garcia A.C."/>
            <person name="Gardiner A."/>
            <person name="Garfield D.A."/>
            <person name="Garvin B.E."/>
            <person name="Gibson G."/>
            <person name="Gilbert D."/>
            <person name="Gnerre S."/>
            <person name="Godfrey J."/>
            <person name="Good R."/>
            <person name="Gotea V."/>
            <person name="Gravely B."/>
            <person name="Greenberg A.J."/>
            <person name="Griffiths-Jones S."/>
            <person name="Gross S."/>
            <person name="Guigo R."/>
            <person name="Gustafson E.A."/>
            <person name="Haerty W."/>
            <person name="Hahn M.W."/>
            <person name="Halligan D.L."/>
            <person name="Halpern A.L."/>
            <person name="Halter G.M."/>
            <person name="Han M.V."/>
            <person name="Heger A."/>
            <person name="Hillier L."/>
            <person name="Hinrichs A.S."/>
            <person name="Holmes I."/>
            <person name="Hoskins R.A."/>
            <person name="Hubisz M.J."/>
            <person name="Hultmark D."/>
            <person name="Huntley M.A."/>
            <person name="Jaffe D.B."/>
            <person name="Jagadeeshan S."/>
            <person name="Jeck W.R."/>
            <person name="Johnson J."/>
            <person name="Jones C.D."/>
            <person name="Jordan W.C."/>
            <person name="Karpen G.H."/>
            <person name="Kataoka E."/>
            <person name="Keightley P.D."/>
            <person name="Kheradpour P."/>
            <person name="Kirkness E.F."/>
            <person name="Koerich L.B."/>
            <person name="Kristiansen K."/>
            <person name="Kudrna D."/>
            <person name="Kulathinal R.J."/>
            <person name="Kumar S."/>
            <person name="Kwok R."/>
            <person name="Lander E."/>
            <person name="Langley C.H."/>
            <person name="Lapoint R."/>
            <person name="Lazzaro B.P."/>
            <person name="Lee S.J."/>
            <person name="Levesque L."/>
            <person name="Li R."/>
            <person name="Lin C.F."/>
            <person name="Lin M.F."/>
            <person name="Lindblad-Toh K."/>
            <person name="Llopart A."/>
            <person name="Long M."/>
            <person name="Low L."/>
            <person name="Lozovsky E."/>
            <person name="Lu J."/>
            <person name="Luo M."/>
            <person name="Machado C.A."/>
            <person name="Makalowski W."/>
            <person name="Marzo M."/>
            <person name="Matsuda M."/>
            <person name="Matzkin L."/>
            <person name="McAllister B."/>
            <person name="McBride C.S."/>
            <person name="McKernan B."/>
            <person name="McKernan K."/>
            <person name="Mendez-Lago M."/>
            <person name="Minx P."/>
            <person name="Mollenhauer M.U."/>
            <person name="Montooth K."/>
            <person name="Mount S.M."/>
            <person name="Mu X."/>
            <person name="Myers E."/>
            <person name="Negre B."/>
            <person name="Newfeld S."/>
            <person name="Nielsen R."/>
            <person name="Noor M.A."/>
            <person name="O'Grady P."/>
            <person name="Pachter L."/>
            <person name="Papaceit M."/>
            <person name="Parisi M.J."/>
            <person name="Parisi M."/>
            <person name="Parts L."/>
            <person name="Pedersen J.S."/>
            <person name="Pesole G."/>
            <person name="Phillippy A.M."/>
            <person name="Ponting C.P."/>
            <person name="Pop M."/>
            <person name="Porcelli D."/>
            <person name="Powell J.R."/>
            <person name="Prohaska S."/>
            <person name="Pruitt K."/>
            <person name="Puig M."/>
            <person name="Quesneville H."/>
            <person name="Ram K.R."/>
            <person name="Rand D."/>
            <person name="Rasmussen M.D."/>
            <person name="Reed L.K."/>
            <person name="Reenan R."/>
            <person name="Reily A."/>
            <person name="Remington K.A."/>
            <person name="Rieger T.T."/>
            <person name="Ritchie M.G."/>
            <person name="Robin C."/>
            <person name="Rogers Y.H."/>
            <person name="Rohde C."/>
            <person name="Rozas J."/>
            <person name="Rubenfield M.J."/>
            <person name="Ruiz A."/>
            <person name="Russo S."/>
            <person name="Salzberg S.L."/>
            <person name="Sanchez-Gracia A."/>
            <person name="Saranga D.J."/>
            <person name="Sato H."/>
            <person name="Schaeffer S.W."/>
            <person name="Schatz M.C."/>
            <person name="Schlenke T."/>
            <person name="Schwartz R."/>
            <person name="Segarra C."/>
            <person name="Singh R.S."/>
            <person name="Sirot L."/>
            <person name="Sirota M."/>
            <person name="Sisneros N.B."/>
            <person name="Smith C.D."/>
            <person name="Smith T.F."/>
            <person name="Spieth J."/>
            <person name="Stage D.E."/>
            <person name="Stark A."/>
            <person name="Stephan W."/>
            <person name="Strausberg R.L."/>
            <person name="Strempel S."/>
            <person name="Sturgill D."/>
            <person name="Sutton G."/>
            <person name="Sutton G.G."/>
            <person name="Tao W."/>
            <person name="Teichmann S."/>
            <person name="Tobari Y.N."/>
            <person name="Tomimura Y."/>
            <person name="Tsolas J.M."/>
            <person name="Valente V.L."/>
            <person name="Venter E."/>
            <person name="Venter J.C."/>
            <person name="Vicario S."/>
            <person name="Vieira F.G."/>
            <person name="Vilella A.J."/>
            <person name="Villasante A."/>
            <person name="Walenz B."/>
            <person name="Wang J."/>
            <person name="Wasserman M."/>
            <person name="Watts T."/>
            <person name="Wilson D."/>
            <person name="Wilson R.K."/>
            <person name="Wing R.A."/>
            <person name="Wolfner M.F."/>
            <person name="Wong A."/>
            <person name="Wong G.K."/>
            <person name="Wu C.I."/>
            <person name="Wu G."/>
            <person name="Yamamoto D."/>
            <person name="Yang H.P."/>
            <person name="Yang S.P."/>
            <person name="Yorke J.A."/>
            <person name="Yoshida K."/>
            <person name="Zdobnov E."/>
            <person name="Zhang P."/>
            <person name="Zhang Y."/>
            <person name="Zimin A.V."/>
            <person name="Baldwin J."/>
            <person name="Abdouelleil A."/>
            <person name="Abdulkadir J."/>
            <person name="Abebe A."/>
            <person name="Abera B."/>
            <person name="Abreu J."/>
            <person name="Acer S.C."/>
            <person name="Aftuck L."/>
            <person name="Alexander A."/>
            <person name="An P."/>
            <person name="Anderson E."/>
            <person name="Anderson S."/>
            <person name="Arachi H."/>
            <person name="Azer M."/>
            <person name="Bachantsang P."/>
            <person name="Barry A."/>
            <person name="Bayul T."/>
            <person name="Berlin A."/>
            <person name="Bessette D."/>
            <person name="Bloom T."/>
            <person name="Blye J."/>
            <person name="Boguslavskiy L."/>
            <person name="Bonnet C."/>
            <person name="Boukhgalter B."/>
            <person name="Bourzgui I."/>
            <person name="Brown A."/>
            <person name="Cahill P."/>
            <person name="Channer S."/>
            <person name="Cheshatsang Y."/>
            <person name="Chuda L."/>
            <person name="Citroen M."/>
            <person name="Collymore A."/>
            <person name="Cooke P."/>
            <person name="Costello M."/>
            <person name="D'Aco K."/>
            <person name="Daza R."/>
            <person name="De Haan G."/>
            <person name="DeGray S."/>
            <person name="DeMaso C."/>
            <person name="Dhargay N."/>
            <person name="Dooley K."/>
            <person name="Dooley E."/>
            <person name="Doricent M."/>
            <person name="Dorje P."/>
            <person name="Dorjee K."/>
            <person name="Dupes A."/>
            <person name="Elong R."/>
            <person name="Falk J."/>
            <person name="Farina A."/>
            <person name="Faro S."/>
            <person name="Ferguson D."/>
            <person name="Fisher S."/>
            <person name="Foley C.D."/>
            <person name="Franke A."/>
            <person name="Friedrich D."/>
            <person name="Gadbois L."/>
            <person name="Gearin G."/>
            <person name="Gearin C.R."/>
            <person name="Giannoukos G."/>
            <person name="Goode T."/>
            <person name="Graham J."/>
            <person name="Grandbois E."/>
            <person name="Grewal S."/>
            <person name="Gyaltsen K."/>
            <person name="Hafez N."/>
            <person name="Hagos B."/>
            <person name="Hall J."/>
            <person name="Henson C."/>
            <person name="Hollinger A."/>
            <person name="Honan T."/>
            <person name="Huard M.D."/>
            <person name="Hughes L."/>
            <person name="Hurhula B."/>
            <person name="Husby M.E."/>
            <person name="Kamat A."/>
            <person name="Kanga B."/>
            <person name="Kashin S."/>
            <person name="Khazanovich D."/>
            <person name="Kisner P."/>
            <person name="Lance K."/>
            <person name="Lara M."/>
            <person name="Lee W."/>
            <person name="Lennon N."/>
            <person name="Letendre F."/>
            <person name="LeVine R."/>
            <person name="Lipovsky A."/>
            <person name="Liu X."/>
            <person name="Liu J."/>
            <person name="Liu S."/>
            <person name="Lokyitsang T."/>
            <person name="Lokyitsang Y."/>
            <person name="Lubonja R."/>
            <person name="Lui A."/>
            <person name="MacDonald P."/>
            <person name="Magnisalis V."/>
            <person name="Maru K."/>
            <person name="Matthews C."/>
            <person name="McCusker W."/>
            <person name="McDonough S."/>
            <person name="Mehta T."/>
            <person name="Meldrim J."/>
            <person name="Meneus L."/>
            <person name="Mihai O."/>
            <person name="Mihalev A."/>
            <person name="Mihova T."/>
            <person name="Mittelman R."/>
            <person name="Mlenga V."/>
            <person name="Montmayeur A."/>
            <person name="Mulrain L."/>
            <person name="Navidi A."/>
            <person name="Naylor J."/>
            <person name="Negash T."/>
            <person name="Nguyen T."/>
            <person name="Nguyen N."/>
            <person name="Nicol R."/>
            <person name="Norbu C."/>
            <person name="Norbu N."/>
            <person name="Novod N."/>
            <person name="O'Neill B."/>
            <person name="Osman S."/>
            <person name="Markiewicz E."/>
            <person name="Oyono O.L."/>
            <person name="Patti C."/>
            <person name="Phunkhang P."/>
            <person name="Pierre F."/>
            <person name="Priest M."/>
            <person name="Raghuraman S."/>
            <person name="Rege F."/>
            <person name="Reyes R."/>
            <person name="Rise C."/>
            <person name="Rogov P."/>
            <person name="Ross K."/>
            <person name="Ryan E."/>
            <person name="Settipalli S."/>
            <person name="Shea T."/>
            <person name="Sherpa N."/>
            <person name="Shi L."/>
            <person name="Shih D."/>
            <person name="Sparrow T."/>
            <person name="Spaulding J."/>
            <person name="Stalker J."/>
            <person name="Stange-Thomann N."/>
            <person name="Stavropoulos S."/>
            <person name="Stone C."/>
            <person name="Strader C."/>
            <person name="Tesfaye S."/>
            <person name="Thomson T."/>
            <person name="Thoulutsang Y."/>
            <person name="Thoulutsang D."/>
            <person name="Topham K."/>
            <person name="Topping I."/>
            <person name="Tsamla T."/>
            <person name="Vassiliev H."/>
            <person name="Vo A."/>
            <person name="Wangchuk T."/>
            <person name="Wangdi T."/>
            <person name="Weiand M."/>
            <person name="Wilkinson J."/>
            <person name="Wilson A."/>
            <person name="Yadav S."/>
            <person name="Young G."/>
            <person name="Yu Q."/>
            <person name="Zembek L."/>
            <person name="Zhong D."/>
            <person name="Zimmer A."/>
            <person name="Zwirko Z."/>
            <person name="Jaffe D.B."/>
            <person name="Alvarez P."/>
            <person name="Brockman W."/>
            <person name="Butler J."/>
            <person name="Chin C."/>
            <person name="Gnerre S."/>
            <person name="Grabherr M."/>
            <person name="Kleber M."/>
            <person name="Mauceli E."/>
            <person name="MacCallum I."/>
        </authorList>
    </citation>
    <scope>NUCLEOTIDE SEQUENCE [LARGE SCALE GENOMIC DNA]</scope>
    <source>
        <strain evidence="3">Tucson 14024-0371.13</strain>
    </source>
</reference>
<dbReference type="Gene3D" id="1.10.238.20">
    <property type="entry name" value="Pheromone/general odorant binding protein domain"/>
    <property type="match status" value="1"/>
</dbReference>
<feature type="chain" id="PRO_5006155134" evidence="1">
    <location>
        <begin position="23"/>
        <end position="152"/>
    </location>
</feature>
<evidence type="ECO:0000256" key="1">
    <source>
        <dbReference type="SAM" id="SignalP"/>
    </source>
</evidence>
<dbReference type="InterPro" id="IPR006170">
    <property type="entry name" value="PBP/GOBP"/>
</dbReference>
<proteinExistence type="predicted"/>
<name>A0A0P9ACN5_DROAN</name>
<dbReference type="InterPro" id="IPR036728">
    <property type="entry name" value="PBP_GOBP_sf"/>
</dbReference>